<gene>
    <name evidence="2" type="primary">gag_52</name>
    <name evidence="2" type="ORF">CM83_1887</name>
</gene>
<proteinExistence type="predicted"/>
<name>A0A0A9XQR5_LYGHE</name>
<dbReference type="InterPro" id="IPR036875">
    <property type="entry name" value="Znf_CCHC_sf"/>
</dbReference>
<dbReference type="SUPFAM" id="SSF57756">
    <property type="entry name" value="Retrovirus zinc finger-like domains"/>
    <property type="match status" value="1"/>
</dbReference>
<evidence type="ECO:0000313" key="2">
    <source>
        <dbReference type="EMBL" id="JAG23062.1"/>
    </source>
</evidence>
<protein>
    <submittedName>
        <fullName evidence="2">Nucleic-acid-binding protein from mobile element jockey</fullName>
    </submittedName>
</protein>
<organism evidence="2">
    <name type="scientific">Lygus hesperus</name>
    <name type="common">Western plant bug</name>
    <dbReference type="NCBI Taxonomy" id="30085"/>
    <lineage>
        <taxon>Eukaryota</taxon>
        <taxon>Metazoa</taxon>
        <taxon>Ecdysozoa</taxon>
        <taxon>Arthropoda</taxon>
        <taxon>Hexapoda</taxon>
        <taxon>Insecta</taxon>
        <taxon>Pterygota</taxon>
        <taxon>Neoptera</taxon>
        <taxon>Paraneoptera</taxon>
        <taxon>Hemiptera</taxon>
        <taxon>Heteroptera</taxon>
        <taxon>Panheteroptera</taxon>
        <taxon>Cimicomorpha</taxon>
        <taxon>Miridae</taxon>
        <taxon>Mirini</taxon>
        <taxon>Lygus</taxon>
    </lineage>
</organism>
<dbReference type="EMBL" id="GBHO01020542">
    <property type="protein sequence ID" value="JAG23062.1"/>
    <property type="molecule type" value="Transcribed_RNA"/>
</dbReference>
<accession>A0A0A9XQR5</accession>
<reference evidence="2" key="2">
    <citation type="submission" date="2014-07" db="EMBL/GenBank/DDBJ databases">
        <authorList>
            <person name="Hull J."/>
        </authorList>
    </citation>
    <scope>NUCLEOTIDE SEQUENCE</scope>
</reference>
<dbReference type="AlphaFoldDB" id="A0A0A9XQR5"/>
<dbReference type="GO" id="GO:0008270">
    <property type="term" value="F:zinc ion binding"/>
    <property type="evidence" value="ECO:0007669"/>
    <property type="project" value="InterPro"/>
</dbReference>
<evidence type="ECO:0000256" key="1">
    <source>
        <dbReference type="SAM" id="MobiDB-lite"/>
    </source>
</evidence>
<sequence length="190" mass="22358">MTFDAQSIPDYVSIYGVRTKVNAYVPSVRQCSLCYRIGHIKYQCRDGVRCLNCGEKHEQENCPTKDTTNNFCINCKGRNHRADDKNCPLFIERQKKMKNNVIKEPYSVIVKNRYDALARPEDNTTSTYTGNEESEHMEQFPDPEITSTFPQKRQIRQQLRNQPYKRPGQQKRNPHQSNYDWYSESMVYNA</sequence>
<feature type="compositionally biased region" description="Polar residues" evidence="1">
    <location>
        <begin position="175"/>
        <end position="190"/>
    </location>
</feature>
<feature type="non-terminal residue" evidence="2">
    <location>
        <position position="190"/>
    </location>
</feature>
<feature type="compositionally biased region" description="Polar residues" evidence="1">
    <location>
        <begin position="145"/>
        <end position="161"/>
    </location>
</feature>
<dbReference type="Gene3D" id="4.10.60.10">
    <property type="entry name" value="Zinc finger, CCHC-type"/>
    <property type="match status" value="1"/>
</dbReference>
<feature type="region of interest" description="Disordered" evidence="1">
    <location>
        <begin position="120"/>
        <end position="190"/>
    </location>
</feature>
<reference evidence="2" key="1">
    <citation type="journal article" date="2014" name="PLoS ONE">
        <title>Transcriptome-Based Identification of ABC Transporters in the Western Tarnished Plant Bug Lygus hesperus.</title>
        <authorList>
            <person name="Hull J.J."/>
            <person name="Chaney K."/>
            <person name="Geib S.M."/>
            <person name="Fabrick J.A."/>
            <person name="Brent C.S."/>
            <person name="Walsh D."/>
            <person name="Lavine L.C."/>
        </authorList>
    </citation>
    <scope>NUCLEOTIDE SEQUENCE</scope>
</reference>
<dbReference type="GO" id="GO:0003676">
    <property type="term" value="F:nucleic acid binding"/>
    <property type="evidence" value="ECO:0007669"/>
    <property type="project" value="InterPro"/>
</dbReference>